<comment type="caution">
    <text evidence="2">The sequence shown here is derived from an EMBL/GenBank/DDBJ whole genome shotgun (WGS) entry which is preliminary data.</text>
</comment>
<sequence>MPRRTSEKSGTKKMKIDDFTGLQNADLKEDDLNKQVDSKSPDLPIDSDEDVAKNVDIIEKGIFERIADRSGRYRTGRL</sequence>
<accession>A0A8S3XXX0</accession>
<keyword evidence="3" id="KW-1185">Reference proteome</keyword>
<protein>
    <submittedName>
        <fullName evidence="2">(apollo) hypothetical protein</fullName>
    </submittedName>
</protein>
<feature type="compositionally biased region" description="Basic and acidic residues" evidence="1">
    <location>
        <begin position="1"/>
        <end position="18"/>
    </location>
</feature>
<dbReference type="EMBL" id="CAJQZP010001342">
    <property type="protein sequence ID" value="CAG5040247.1"/>
    <property type="molecule type" value="Genomic_DNA"/>
</dbReference>
<feature type="region of interest" description="Disordered" evidence="1">
    <location>
        <begin position="28"/>
        <end position="48"/>
    </location>
</feature>
<feature type="region of interest" description="Disordered" evidence="1">
    <location>
        <begin position="1"/>
        <end position="20"/>
    </location>
</feature>
<proteinExistence type="predicted"/>
<reference evidence="2" key="1">
    <citation type="submission" date="2021-04" db="EMBL/GenBank/DDBJ databases">
        <authorList>
            <person name="Tunstrom K."/>
        </authorList>
    </citation>
    <scope>NUCLEOTIDE SEQUENCE</scope>
</reference>
<organism evidence="2 3">
    <name type="scientific">Parnassius apollo</name>
    <name type="common">Apollo butterfly</name>
    <name type="synonym">Papilio apollo</name>
    <dbReference type="NCBI Taxonomy" id="110799"/>
    <lineage>
        <taxon>Eukaryota</taxon>
        <taxon>Metazoa</taxon>
        <taxon>Ecdysozoa</taxon>
        <taxon>Arthropoda</taxon>
        <taxon>Hexapoda</taxon>
        <taxon>Insecta</taxon>
        <taxon>Pterygota</taxon>
        <taxon>Neoptera</taxon>
        <taxon>Endopterygota</taxon>
        <taxon>Lepidoptera</taxon>
        <taxon>Glossata</taxon>
        <taxon>Ditrysia</taxon>
        <taxon>Papilionoidea</taxon>
        <taxon>Papilionidae</taxon>
        <taxon>Parnassiinae</taxon>
        <taxon>Parnassini</taxon>
        <taxon>Parnassius</taxon>
        <taxon>Parnassius</taxon>
    </lineage>
</organism>
<dbReference type="Proteomes" id="UP000691718">
    <property type="component" value="Unassembled WGS sequence"/>
</dbReference>
<name>A0A8S3XXX0_PARAO</name>
<feature type="compositionally biased region" description="Basic and acidic residues" evidence="1">
    <location>
        <begin position="28"/>
        <end position="40"/>
    </location>
</feature>
<dbReference type="AlphaFoldDB" id="A0A8S3XXX0"/>
<evidence type="ECO:0000256" key="1">
    <source>
        <dbReference type="SAM" id="MobiDB-lite"/>
    </source>
</evidence>
<evidence type="ECO:0000313" key="3">
    <source>
        <dbReference type="Proteomes" id="UP000691718"/>
    </source>
</evidence>
<gene>
    <name evidence="2" type="ORF">PAPOLLO_LOCUS21885</name>
</gene>
<evidence type="ECO:0000313" key="2">
    <source>
        <dbReference type="EMBL" id="CAG5040247.1"/>
    </source>
</evidence>